<protein>
    <submittedName>
        <fullName evidence="1">Uncharacterized protein</fullName>
    </submittedName>
</protein>
<reference evidence="1 2" key="1">
    <citation type="journal article" date="2019" name="Sci. Rep.">
        <title>Orb-weaving spider Araneus ventricosus genome elucidates the spidroin gene catalogue.</title>
        <authorList>
            <person name="Kono N."/>
            <person name="Nakamura H."/>
            <person name="Ohtoshi R."/>
            <person name="Moran D.A.P."/>
            <person name="Shinohara A."/>
            <person name="Yoshida Y."/>
            <person name="Fujiwara M."/>
            <person name="Mori M."/>
            <person name="Tomita M."/>
            <person name="Arakawa K."/>
        </authorList>
    </citation>
    <scope>NUCLEOTIDE SEQUENCE [LARGE SCALE GENOMIC DNA]</scope>
</reference>
<proteinExistence type="predicted"/>
<sequence length="174" mass="19892">MALLCIWWQRLPPPLESIAWQVWKRKEWLGWKVPGSLTIVLDKDNYLFVLSSLHQACFANLQQTRFASEGGDSALLVRHKFASSLTRQVCHNKILSPFRDRKDNVIDYNPHETIEETPPVLLQQSSTLSTSIDKTTLKQSLKKCKFRLVDPKTFHNEPSSALCITSSGGFPHRC</sequence>
<keyword evidence="2" id="KW-1185">Reference proteome</keyword>
<dbReference type="AlphaFoldDB" id="A0A4Y2SUF8"/>
<accession>A0A4Y2SUF8</accession>
<organism evidence="1 2">
    <name type="scientific">Araneus ventricosus</name>
    <name type="common">Orbweaver spider</name>
    <name type="synonym">Epeira ventricosa</name>
    <dbReference type="NCBI Taxonomy" id="182803"/>
    <lineage>
        <taxon>Eukaryota</taxon>
        <taxon>Metazoa</taxon>
        <taxon>Ecdysozoa</taxon>
        <taxon>Arthropoda</taxon>
        <taxon>Chelicerata</taxon>
        <taxon>Arachnida</taxon>
        <taxon>Araneae</taxon>
        <taxon>Araneomorphae</taxon>
        <taxon>Entelegynae</taxon>
        <taxon>Araneoidea</taxon>
        <taxon>Araneidae</taxon>
        <taxon>Araneus</taxon>
    </lineage>
</organism>
<dbReference type="Proteomes" id="UP000499080">
    <property type="component" value="Unassembled WGS sequence"/>
</dbReference>
<evidence type="ECO:0000313" key="1">
    <source>
        <dbReference type="EMBL" id="GBN90565.1"/>
    </source>
</evidence>
<name>A0A4Y2SUF8_ARAVE</name>
<dbReference type="EMBL" id="BGPR01023406">
    <property type="protein sequence ID" value="GBN90565.1"/>
    <property type="molecule type" value="Genomic_DNA"/>
</dbReference>
<gene>
    <name evidence="1" type="ORF">AVEN_56057_1</name>
</gene>
<evidence type="ECO:0000313" key="2">
    <source>
        <dbReference type="Proteomes" id="UP000499080"/>
    </source>
</evidence>
<comment type="caution">
    <text evidence="1">The sequence shown here is derived from an EMBL/GenBank/DDBJ whole genome shotgun (WGS) entry which is preliminary data.</text>
</comment>